<feature type="region of interest" description="Disordered" evidence="1">
    <location>
        <begin position="98"/>
        <end position="147"/>
    </location>
</feature>
<feature type="compositionally biased region" description="Basic and acidic residues" evidence="1">
    <location>
        <begin position="106"/>
        <end position="116"/>
    </location>
</feature>
<proteinExistence type="predicted"/>
<gene>
    <name evidence="2" type="ORF">AABB24_037862</name>
</gene>
<protein>
    <submittedName>
        <fullName evidence="2">Uncharacterized protein</fullName>
    </submittedName>
</protein>
<feature type="non-terminal residue" evidence="2">
    <location>
        <position position="1"/>
    </location>
</feature>
<evidence type="ECO:0000256" key="1">
    <source>
        <dbReference type="SAM" id="MobiDB-lite"/>
    </source>
</evidence>
<name>A0ABD2QVA1_9SOLN</name>
<reference evidence="2 3" key="1">
    <citation type="submission" date="2024-05" db="EMBL/GenBank/DDBJ databases">
        <title>De novo assembly of an allotetraploid wild potato.</title>
        <authorList>
            <person name="Hosaka A.J."/>
        </authorList>
    </citation>
    <scope>NUCLEOTIDE SEQUENCE [LARGE SCALE GENOMIC DNA]</scope>
    <source>
        <tissue evidence="2">Young leaves</tissue>
    </source>
</reference>
<accession>A0ABD2QVA1</accession>
<sequence length="266" mass="29330">SPLSKSAASSLIFFPARPAAAGLHRLHHSLFLSLPSPLLSSPSSRNQRPTVAPANSNQQHRREPAAGNKGGSRPLAYSSSLLFFSSLCRFCQQQAAGENPAASSSDNRRQQQHEATGEPLFPGERNSDSNSQTRPGRAATPADEQGEITITEFARTSSFRLVLRRISTDLSGWRLSSEEYNHDCKDEGALVNDDEVRMIIPSAPVMIAKEERELVSAPPFYPYKHERLDNGFVYLIKQLDGQKEKDEAIKLKLIVKAGSICENEEQ</sequence>
<keyword evidence="3" id="KW-1185">Reference proteome</keyword>
<dbReference type="Proteomes" id="UP001627284">
    <property type="component" value="Unassembled WGS sequence"/>
</dbReference>
<comment type="caution">
    <text evidence="2">The sequence shown here is derived from an EMBL/GenBank/DDBJ whole genome shotgun (WGS) entry which is preliminary data.</text>
</comment>
<feature type="region of interest" description="Disordered" evidence="1">
    <location>
        <begin position="39"/>
        <end position="72"/>
    </location>
</feature>
<organism evidence="2 3">
    <name type="scientific">Solanum stoloniferum</name>
    <dbReference type="NCBI Taxonomy" id="62892"/>
    <lineage>
        <taxon>Eukaryota</taxon>
        <taxon>Viridiplantae</taxon>
        <taxon>Streptophyta</taxon>
        <taxon>Embryophyta</taxon>
        <taxon>Tracheophyta</taxon>
        <taxon>Spermatophyta</taxon>
        <taxon>Magnoliopsida</taxon>
        <taxon>eudicotyledons</taxon>
        <taxon>Gunneridae</taxon>
        <taxon>Pentapetalae</taxon>
        <taxon>asterids</taxon>
        <taxon>lamiids</taxon>
        <taxon>Solanales</taxon>
        <taxon>Solanaceae</taxon>
        <taxon>Solanoideae</taxon>
        <taxon>Solaneae</taxon>
        <taxon>Solanum</taxon>
    </lineage>
</organism>
<evidence type="ECO:0000313" key="2">
    <source>
        <dbReference type="EMBL" id="KAL3323434.1"/>
    </source>
</evidence>
<feature type="compositionally biased region" description="Polar residues" evidence="1">
    <location>
        <begin position="45"/>
        <end position="58"/>
    </location>
</feature>
<evidence type="ECO:0000313" key="3">
    <source>
        <dbReference type="Proteomes" id="UP001627284"/>
    </source>
</evidence>
<dbReference type="AlphaFoldDB" id="A0ABD2QVA1"/>
<dbReference type="EMBL" id="JBJKTR010000023">
    <property type="protein sequence ID" value="KAL3323434.1"/>
    <property type="molecule type" value="Genomic_DNA"/>
</dbReference>